<dbReference type="AlphaFoldDB" id="A0A9R0IKP3"/>
<evidence type="ECO:0000256" key="2">
    <source>
        <dbReference type="ARBA" id="ARBA00022491"/>
    </source>
</evidence>
<keyword evidence="3 6" id="KW-0805">Transcription regulation</keyword>
<reference evidence="9" key="1">
    <citation type="journal article" date="2021" name="Nat. Commun.">
        <title>Genomic analyses provide insights into spinach domestication and the genetic basis of agronomic traits.</title>
        <authorList>
            <person name="Cai X."/>
            <person name="Sun X."/>
            <person name="Xu C."/>
            <person name="Sun H."/>
            <person name="Wang X."/>
            <person name="Ge C."/>
            <person name="Zhang Z."/>
            <person name="Wang Q."/>
            <person name="Fei Z."/>
            <person name="Jiao C."/>
            <person name="Wang Q."/>
        </authorList>
    </citation>
    <scope>NUCLEOTIDE SEQUENCE [LARGE SCALE GENOMIC DNA]</scope>
    <source>
        <strain evidence="9">cv. Varoflay</strain>
    </source>
</reference>
<dbReference type="InterPro" id="IPR038933">
    <property type="entry name" value="Ovate"/>
</dbReference>
<keyword evidence="5 6" id="KW-0539">Nucleus</keyword>
<feature type="compositionally biased region" description="Basic and acidic residues" evidence="7">
    <location>
        <begin position="103"/>
        <end position="122"/>
    </location>
</feature>
<evidence type="ECO:0000313" key="9">
    <source>
        <dbReference type="Proteomes" id="UP000813463"/>
    </source>
</evidence>
<evidence type="ECO:0000256" key="7">
    <source>
        <dbReference type="SAM" id="MobiDB-lite"/>
    </source>
</evidence>
<keyword evidence="2 6" id="KW-0678">Repressor</keyword>
<dbReference type="OrthoDB" id="689823at2759"/>
<evidence type="ECO:0000256" key="4">
    <source>
        <dbReference type="ARBA" id="ARBA00023163"/>
    </source>
</evidence>
<keyword evidence="4 6" id="KW-0804">Transcription</keyword>
<gene>
    <name evidence="10" type="primary">LOC110790636</name>
</gene>
<accession>A0A9R0IKP3</accession>
<feature type="domain" description="OVATE" evidence="8">
    <location>
        <begin position="127"/>
        <end position="189"/>
    </location>
</feature>
<evidence type="ECO:0000256" key="3">
    <source>
        <dbReference type="ARBA" id="ARBA00023015"/>
    </source>
</evidence>
<name>A0A9R0IKP3_SPIOL</name>
<feature type="region of interest" description="Disordered" evidence="7">
    <location>
        <begin position="95"/>
        <end position="123"/>
    </location>
</feature>
<evidence type="ECO:0000256" key="1">
    <source>
        <dbReference type="ARBA" id="ARBA00004123"/>
    </source>
</evidence>
<organism evidence="9 10">
    <name type="scientific">Spinacia oleracea</name>
    <name type="common">Spinach</name>
    <dbReference type="NCBI Taxonomy" id="3562"/>
    <lineage>
        <taxon>Eukaryota</taxon>
        <taxon>Viridiplantae</taxon>
        <taxon>Streptophyta</taxon>
        <taxon>Embryophyta</taxon>
        <taxon>Tracheophyta</taxon>
        <taxon>Spermatophyta</taxon>
        <taxon>Magnoliopsida</taxon>
        <taxon>eudicotyledons</taxon>
        <taxon>Gunneridae</taxon>
        <taxon>Pentapetalae</taxon>
        <taxon>Caryophyllales</taxon>
        <taxon>Chenopodiaceae</taxon>
        <taxon>Chenopodioideae</taxon>
        <taxon>Anserineae</taxon>
        <taxon>Spinacia</taxon>
    </lineage>
</organism>
<reference evidence="10" key="2">
    <citation type="submission" date="2025-08" db="UniProtKB">
        <authorList>
            <consortium name="RefSeq"/>
        </authorList>
    </citation>
    <scope>IDENTIFICATION</scope>
    <source>
        <tissue evidence="10">Leaf</tissue>
    </source>
</reference>
<evidence type="ECO:0000259" key="8">
    <source>
        <dbReference type="PROSITE" id="PS51754"/>
    </source>
</evidence>
<dbReference type="PANTHER" id="PTHR33057">
    <property type="entry name" value="TRANSCRIPTION REPRESSOR OFP7-RELATED"/>
    <property type="match status" value="1"/>
</dbReference>
<dbReference type="InterPro" id="IPR006458">
    <property type="entry name" value="Ovate_C"/>
</dbReference>
<dbReference type="RefSeq" id="XP_021851113.1">
    <property type="nucleotide sequence ID" value="XM_021995421.2"/>
</dbReference>
<keyword evidence="9" id="KW-1185">Reference proteome</keyword>
<dbReference type="GO" id="GO:0005634">
    <property type="term" value="C:nucleus"/>
    <property type="evidence" value="ECO:0007669"/>
    <property type="project" value="UniProtKB-SubCell"/>
</dbReference>
<evidence type="ECO:0000313" key="10">
    <source>
        <dbReference type="RefSeq" id="XP_021851113.1"/>
    </source>
</evidence>
<evidence type="ECO:0000256" key="6">
    <source>
        <dbReference type="RuleBase" id="RU367028"/>
    </source>
</evidence>
<dbReference type="NCBIfam" id="TIGR01568">
    <property type="entry name" value="A_thal_3678"/>
    <property type="match status" value="1"/>
</dbReference>
<dbReference type="GO" id="GO:0045892">
    <property type="term" value="P:negative regulation of DNA-templated transcription"/>
    <property type="evidence" value="ECO:0007669"/>
    <property type="project" value="UniProtKB-UniRule"/>
</dbReference>
<sequence>MKLLPRTFFKPLCTQEPKTSSFRITTMKDDIYKTINSVYFNNDAEVVETPDSWFTNSSESGSLSTNEYEHSSMSISGESHLEAIVRGAQHADNRLFFDPGESDSPKLKTDGTRETHSSEKQPFKKSVAMSLESNNPYEDFKKSMEDMVESLGVRDDWERLEELLRWYLKVNGRETHGYIINAFLDLLAGLQVVVIAKNDVHQISKSTTSFSSAASSLSSLSSSTLDIIC</sequence>
<dbReference type="Proteomes" id="UP000813463">
    <property type="component" value="Chromosome 4"/>
</dbReference>
<proteinExistence type="predicted"/>
<dbReference type="KEGG" id="soe:110790636"/>
<evidence type="ECO:0000256" key="5">
    <source>
        <dbReference type="ARBA" id="ARBA00023242"/>
    </source>
</evidence>
<dbReference type="PANTHER" id="PTHR33057:SF98">
    <property type="entry name" value="TRANSCRIPTION REPRESSOR OFP18"/>
    <property type="match status" value="1"/>
</dbReference>
<protein>
    <recommendedName>
        <fullName evidence="6">Transcription repressor</fullName>
    </recommendedName>
    <alternativeName>
        <fullName evidence="6">Ovate family protein</fullName>
    </alternativeName>
</protein>
<comment type="subcellular location">
    <subcellularLocation>
        <location evidence="1 6">Nucleus</location>
    </subcellularLocation>
</comment>
<dbReference type="Pfam" id="PF04844">
    <property type="entry name" value="Ovate"/>
    <property type="match status" value="1"/>
</dbReference>
<dbReference type="GeneID" id="110790636"/>
<dbReference type="PROSITE" id="PS51754">
    <property type="entry name" value="OVATE"/>
    <property type="match status" value="1"/>
</dbReference>
<comment type="function">
    <text evidence="6">Transcriptional repressor that regulates multiple aspects of plant growth and development.</text>
</comment>